<dbReference type="PRINTS" id="PR00783">
    <property type="entry name" value="MINTRINSICP"/>
</dbReference>
<feature type="transmembrane region" description="Helical" evidence="6">
    <location>
        <begin position="63"/>
        <end position="85"/>
    </location>
</feature>
<dbReference type="InterPro" id="IPR034294">
    <property type="entry name" value="Aquaporin_transptr"/>
</dbReference>
<keyword evidence="5" id="KW-0813">Transport</keyword>
<evidence type="ECO:0000256" key="1">
    <source>
        <dbReference type="ARBA" id="ARBA00004141"/>
    </source>
</evidence>
<evidence type="ECO:0000256" key="6">
    <source>
        <dbReference type="SAM" id="Phobius"/>
    </source>
</evidence>
<evidence type="ECO:0000256" key="4">
    <source>
        <dbReference type="ARBA" id="ARBA00023136"/>
    </source>
</evidence>
<evidence type="ECO:0000313" key="7">
    <source>
        <dbReference type="EMBL" id="KAK3926104.1"/>
    </source>
</evidence>
<sequence>MFMGCAGAYVEKDKLAANVYGSAAFGLSVFMSSIIFGPISGAHMNPLVTLVCLAFGRIRWTGAVLYMASQQAGALVGYGLLYVVIPPDVQEAVRADAPRGLVCCTIPMDSMDSWSAVLAEFIVTSILLGNVVAGMANPPTDTSTPAFQAGILVAGICVLEAIYTGASMNPARSVAAAAWNGVWDRFWVYIVGQALSVVFVVTVYAVFRTRR</sequence>
<gene>
    <name evidence="7" type="ORF">KUF71_014353</name>
</gene>
<reference evidence="7" key="2">
    <citation type="journal article" date="2023" name="BMC Genomics">
        <title>Pest status, molecular evolution, and epigenetic factors derived from the genome assembly of Frankliniella fusca, a thysanopteran phytovirus vector.</title>
        <authorList>
            <person name="Catto M.A."/>
            <person name="Labadie P.E."/>
            <person name="Jacobson A.L."/>
            <person name="Kennedy G.G."/>
            <person name="Srinivasan R."/>
            <person name="Hunt B.G."/>
        </authorList>
    </citation>
    <scope>NUCLEOTIDE SEQUENCE</scope>
    <source>
        <strain evidence="7">PL_HMW_Pooled</strain>
    </source>
</reference>
<evidence type="ECO:0000313" key="8">
    <source>
        <dbReference type="Proteomes" id="UP001219518"/>
    </source>
</evidence>
<reference evidence="7" key="1">
    <citation type="submission" date="2021-07" db="EMBL/GenBank/DDBJ databases">
        <authorList>
            <person name="Catto M.A."/>
            <person name="Jacobson A."/>
            <person name="Kennedy G."/>
            <person name="Labadie P."/>
            <person name="Hunt B.G."/>
            <person name="Srinivasan R."/>
        </authorList>
    </citation>
    <scope>NUCLEOTIDE SEQUENCE</scope>
    <source>
        <strain evidence="7">PL_HMW_Pooled</strain>
        <tissue evidence="7">Head</tissue>
    </source>
</reference>
<dbReference type="Pfam" id="PF00230">
    <property type="entry name" value="MIP"/>
    <property type="match status" value="1"/>
</dbReference>
<dbReference type="PANTHER" id="PTHR19139">
    <property type="entry name" value="AQUAPORIN TRANSPORTER"/>
    <property type="match status" value="1"/>
</dbReference>
<dbReference type="GO" id="GO:0005886">
    <property type="term" value="C:plasma membrane"/>
    <property type="evidence" value="ECO:0007669"/>
    <property type="project" value="TreeGrafter"/>
</dbReference>
<keyword evidence="8" id="KW-1185">Reference proteome</keyword>
<feature type="transmembrane region" description="Helical" evidence="6">
    <location>
        <begin position="20"/>
        <end position="42"/>
    </location>
</feature>
<dbReference type="AlphaFoldDB" id="A0AAE1LPG5"/>
<dbReference type="GO" id="GO:0015267">
    <property type="term" value="F:channel activity"/>
    <property type="evidence" value="ECO:0007669"/>
    <property type="project" value="InterPro"/>
</dbReference>
<protein>
    <submittedName>
        <fullName evidence="7">Aquaporin-4</fullName>
    </submittedName>
</protein>
<comment type="similarity">
    <text evidence="5">Belongs to the MIP/aquaporin (TC 1.A.8) family.</text>
</comment>
<dbReference type="InterPro" id="IPR023271">
    <property type="entry name" value="Aquaporin-like"/>
</dbReference>
<comment type="subcellular location">
    <subcellularLocation>
        <location evidence="1">Membrane</location>
        <topology evidence="1">Multi-pass membrane protein</topology>
    </subcellularLocation>
</comment>
<dbReference type="Gene3D" id="1.20.1080.10">
    <property type="entry name" value="Glycerol uptake facilitator protein"/>
    <property type="match status" value="1"/>
</dbReference>
<feature type="transmembrane region" description="Helical" evidence="6">
    <location>
        <begin position="186"/>
        <end position="207"/>
    </location>
</feature>
<dbReference type="SUPFAM" id="SSF81338">
    <property type="entry name" value="Aquaporin-like"/>
    <property type="match status" value="1"/>
</dbReference>
<name>A0AAE1LPG5_9NEOP</name>
<evidence type="ECO:0000256" key="2">
    <source>
        <dbReference type="ARBA" id="ARBA00022692"/>
    </source>
</evidence>
<keyword evidence="3 6" id="KW-1133">Transmembrane helix</keyword>
<evidence type="ECO:0000256" key="3">
    <source>
        <dbReference type="ARBA" id="ARBA00022989"/>
    </source>
</evidence>
<dbReference type="EMBL" id="JAHWGI010001243">
    <property type="protein sequence ID" value="KAK3926104.1"/>
    <property type="molecule type" value="Genomic_DNA"/>
</dbReference>
<comment type="caution">
    <text evidence="7">The sequence shown here is derived from an EMBL/GenBank/DDBJ whole genome shotgun (WGS) entry which is preliminary data.</text>
</comment>
<dbReference type="InterPro" id="IPR000425">
    <property type="entry name" value="MIP"/>
</dbReference>
<accession>A0AAE1LPG5</accession>
<keyword evidence="2 5" id="KW-0812">Transmembrane</keyword>
<keyword evidence="4 6" id="KW-0472">Membrane</keyword>
<feature type="transmembrane region" description="Helical" evidence="6">
    <location>
        <begin position="114"/>
        <end position="133"/>
    </location>
</feature>
<evidence type="ECO:0000256" key="5">
    <source>
        <dbReference type="RuleBase" id="RU000477"/>
    </source>
</evidence>
<dbReference type="PANTHER" id="PTHR19139:SF270">
    <property type="entry name" value="ENTOMOGLYCEROPORIN 1-RELATED"/>
    <property type="match status" value="1"/>
</dbReference>
<proteinExistence type="inferred from homology"/>
<feature type="transmembrane region" description="Helical" evidence="6">
    <location>
        <begin position="145"/>
        <end position="166"/>
    </location>
</feature>
<organism evidence="7 8">
    <name type="scientific">Frankliniella fusca</name>
    <dbReference type="NCBI Taxonomy" id="407009"/>
    <lineage>
        <taxon>Eukaryota</taxon>
        <taxon>Metazoa</taxon>
        <taxon>Ecdysozoa</taxon>
        <taxon>Arthropoda</taxon>
        <taxon>Hexapoda</taxon>
        <taxon>Insecta</taxon>
        <taxon>Pterygota</taxon>
        <taxon>Neoptera</taxon>
        <taxon>Paraneoptera</taxon>
        <taxon>Thysanoptera</taxon>
        <taxon>Terebrantia</taxon>
        <taxon>Thripoidea</taxon>
        <taxon>Thripidae</taxon>
        <taxon>Frankliniella</taxon>
    </lineage>
</organism>
<dbReference type="Proteomes" id="UP001219518">
    <property type="component" value="Unassembled WGS sequence"/>
</dbReference>